<organism evidence="2 3">
    <name type="scientific">Cellvibrio zantedeschiae</name>
    <dbReference type="NCBI Taxonomy" id="1237077"/>
    <lineage>
        <taxon>Bacteria</taxon>
        <taxon>Pseudomonadati</taxon>
        <taxon>Pseudomonadota</taxon>
        <taxon>Gammaproteobacteria</taxon>
        <taxon>Cellvibrionales</taxon>
        <taxon>Cellvibrionaceae</taxon>
        <taxon>Cellvibrio</taxon>
    </lineage>
</organism>
<evidence type="ECO:0000313" key="2">
    <source>
        <dbReference type="EMBL" id="GGY74531.1"/>
    </source>
</evidence>
<reference evidence="3" key="1">
    <citation type="journal article" date="2019" name="Int. J. Syst. Evol. Microbiol.">
        <title>The Global Catalogue of Microorganisms (GCM) 10K type strain sequencing project: providing services to taxonomists for standard genome sequencing and annotation.</title>
        <authorList>
            <consortium name="The Broad Institute Genomics Platform"/>
            <consortium name="The Broad Institute Genome Sequencing Center for Infectious Disease"/>
            <person name="Wu L."/>
            <person name="Ma J."/>
        </authorList>
    </citation>
    <scope>NUCLEOTIDE SEQUENCE [LARGE SCALE GENOMIC DNA]</scope>
    <source>
        <strain evidence="3">KCTC 32239</strain>
    </source>
</reference>
<evidence type="ECO:0000313" key="3">
    <source>
        <dbReference type="Proteomes" id="UP000619761"/>
    </source>
</evidence>
<dbReference type="Proteomes" id="UP000619761">
    <property type="component" value="Unassembled WGS sequence"/>
</dbReference>
<dbReference type="EMBL" id="BMYZ01000001">
    <property type="protein sequence ID" value="GGY74531.1"/>
    <property type="molecule type" value="Genomic_DNA"/>
</dbReference>
<evidence type="ECO:0000256" key="1">
    <source>
        <dbReference type="SAM" id="SignalP"/>
    </source>
</evidence>
<protein>
    <recommendedName>
        <fullName evidence="4">Solute-binding protein family 3/N-terminal domain-containing protein</fullName>
    </recommendedName>
</protein>
<keyword evidence="3" id="KW-1185">Reference proteome</keyword>
<proteinExistence type="predicted"/>
<comment type="caution">
    <text evidence="2">The sequence shown here is derived from an EMBL/GenBank/DDBJ whole genome shotgun (WGS) entry which is preliminary data.</text>
</comment>
<dbReference type="RefSeq" id="WP_189417992.1">
    <property type="nucleotide sequence ID" value="NZ_BMYZ01000001.1"/>
</dbReference>
<evidence type="ECO:0008006" key="4">
    <source>
        <dbReference type="Google" id="ProtNLM"/>
    </source>
</evidence>
<feature type="chain" id="PRO_5047164078" description="Solute-binding protein family 3/N-terminal domain-containing protein" evidence="1">
    <location>
        <begin position="19"/>
        <end position="409"/>
    </location>
</feature>
<sequence>MKLLYILTALLLANSVYAAEVEKPFVVLGTNVLQKKTQQAGDLVQGGSVDHVKCILEKMQVKYEIRSLPWRRARQDVHSSVIDGFFTAVAIDDASDFATFSAPLVLENWYWFWRTDMTAPTSWKEHFQIGVILGSQQEAILSNEGYSDFVTANNIEQLVKLLFSKRIDAVLLDKEIFEKTTEKMNVSSRDYKSRFFRYMPLGVYFGVPFLSQQPDFLSAFNNRISSCSTQGFDLSASEKDGIQKMIFPWLQKIRGNKDIIAAVIQQNAANKSKPVNQLKLIDEQWQLAFKVNNLNFPKAVVNQTISHLLGQFTASSKDLLSEIIVMDERGYNVAVADMTSDYWQGDEEKFTQVFNMPAQTIYFDKIKYDASSKRFQVQVSAPLLHPQTQKSIGAITLGVDIDKALSQVH</sequence>
<feature type="signal peptide" evidence="1">
    <location>
        <begin position="1"/>
        <end position="18"/>
    </location>
</feature>
<name>A0ABQ3B164_9GAMM</name>
<accession>A0ABQ3B164</accession>
<gene>
    <name evidence="2" type="ORF">GCM10011613_19970</name>
</gene>
<dbReference type="Gene3D" id="3.40.190.10">
    <property type="entry name" value="Periplasmic binding protein-like II"/>
    <property type="match status" value="2"/>
</dbReference>
<dbReference type="SUPFAM" id="SSF53850">
    <property type="entry name" value="Periplasmic binding protein-like II"/>
    <property type="match status" value="1"/>
</dbReference>
<keyword evidence="1" id="KW-0732">Signal</keyword>